<gene>
    <name evidence="2" type="ORF">VE01_04594</name>
</gene>
<dbReference type="Pfam" id="PF24864">
    <property type="entry name" value="DUF7730"/>
    <property type="match status" value="1"/>
</dbReference>
<keyword evidence="3" id="KW-1185">Reference proteome</keyword>
<dbReference type="OrthoDB" id="515692at2759"/>
<reference evidence="3" key="2">
    <citation type="journal article" date="2018" name="Nat. Commun.">
        <title>Extreme sensitivity to ultraviolet light in the fungal pathogen causing white-nose syndrome of bats.</title>
        <authorList>
            <person name="Palmer J.M."/>
            <person name="Drees K.P."/>
            <person name="Foster J.T."/>
            <person name="Lindner D.L."/>
        </authorList>
    </citation>
    <scope>NUCLEOTIDE SEQUENCE [LARGE SCALE GENOMIC DNA]</scope>
    <source>
        <strain evidence="3">UAMH 10579</strain>
    </source>
</reference>
<name>A0A1B8GP97_9PEZI</name>
<dbReference type="AlphaFoldDB" id="A0A1B8GP97"/>
<dbReference type="InterPro" id="IPR056632">
    <property type="entry name" value="DUF7730"/>
</dbReference>
<dbReference type="GeneID" id="28837980"/>
<dbReference type="RefSeq" id="XP_018131409.1">
    <property type="nucleotide sequence ID" value="XM_018274065.2"/>
</dbReference>
<dbReference type="PANTHER" id="PTHR38790:SF4">
    <property type="entry name" value="2EXR DOMAIN-CONTAINING PROTEIN"/>
    <property type="match status" value="1"/>
</dbReference>
<organism evidence="2 3">
    <name type="scientific">Pseudogymnoascus verrucosus</name>
    <dbReference type="NCBI Taxonomy" id="342668"/>
    <lineage>
        <taxon>Eukaryota</taxon>
        <taxon>Fungi</taxon>
        <taxon>Dikarya</taxon>
        <taxon>Ascomycota</taxon>
        <taxon>Pezizomycotina</taxon>
        <taxon>Leotiomycetes</taxon>
        <taxon>Thelebolales</taxon>
        <taxon>Thelebolaceae</taxon>
        <taxon>Pseudogymnoascus</taxon>
    </lineage>
</organism>
<dbReference type="STRING" id="342668.A0A1B8GP97"/>
<dbReference type="PANTHER" id="PTHR38790">
    <property type="entry name" value="2EXR DOMAIN-CONTAINING PROTEIN-RELATED"/>
    <property type="match status" value="1"/>
</dbReference>
<evidence type="ECO:0000259" key="1">
    <source>
        <dbReference type="Pfam" id="PF24864"/>
    </source>
</evidence>
<dbReference type="Proteomes" id="UP000091956">
    <property type="component" value="Unassembled WGS sequence"/>
</dbReference>
<accession>A0A1B8GP97</accession>
<evidence type="ECO:0000313" key="2">
    <source>
        <dbReference type="EMBL" id="OBT97676.1"/>
    </source>
</evidence>
<proteinExistence type="predicted"/>
<dbReference type="EMBL" id="KV460221">
    <property type="protein sequence ID" value="OBT97676.1"/>
    <property type="molecule type" value="Genomic_DNA"/>
</dbReference>
<sequence length="439" mass="50301">MPSFKWLRKKVLRKKKRGSRNKDLLPLLPADRPSILTPSTSSENLVSFDNYGLFQRLPYEIRRSILIEAFGGRTLHMDLEFNHPLVRKSGTQTEISHCDLDSNLIRDTDIRKGWQWFGCVCHRREDGHCGSLFRSLFGTREGELIPKGRPWEDTCWRGIPNPSECGLLRGKDGPSKCFIGIIGWLLACRQAYADGIDVLFATNTFHLKSPDLLEHLQRMVLPQRLRAIPFLEMCWLNKYSRSQLRVLWDDPTTEDSELHALCRMVPQAFPNVLRLDITIICDIRPTGDDFPDITWATRRVRARTLKLSALAMEHSIFGPIERMLRTLGPGREFSITISMCAWEILADKHRVLYGSELKIEWYCSGIEGRFWKVLDPVNELGYWICCGDNQEMRMRYLDCGMGQGAENVRNAEIQEAAQIVEDAQIATDAESAENAQNAA</sequence>
<protein>
    <recommendedName>
        <fullName evidence="1">DUF7730 domain-containing protein</fullName>
    </recommendedName>
</protein>
<evidence type="ECO:0000313" key="3">
    <source>
        <dbReference type="Proteomes" id="UP000091956"/>
    </source>
</evidence>
<reference evidence="2 3" key="1">
    <citation type="submission" date="2016-03" db="EMBL/GenBank/DDBJ databases">
        <title>Comparative genomics of Pseudogymnoascus destructans, the fungus causing white-nose syndrome of bats.</title>
        <authorList>
            <person name="Palmer J.M."/>
            <person name="Drees K.P."/>
            <person name="Foster J.T."/>
            <person name="Lindner D.L."/>
        </authorList>
    </citation>
    <scope>NUCLEOTIDE SEQUENCE [LARGE SCALE GENOMIC DNA]</scope>
    <source>
        <strain evidence="2 3">UAMH 10579</strain>
    </source>
</reference>
<feature type="domain" description="DUF7730" evidence="1">
    <location>
        <begin position="164"/>
        <end position="235"/>
    </location>
</feature>